<proteinExistence type="predicted"/>
<evidence type="ECO:0000313" key="3">
    <source>
        <dbReference type="Proteomes" id="UP000013523"/>
    </source>
</evidence>
<dbReference type="RefSeq" id="WP_015614190.1">
    <property type="nucleotide sequence ID" value="NC_021182.1"/>
</dbReference>
<accession>R4K286</accession>
<dbReference type="KEGG" id="cpas:Clopa_0842"/>
<sequence>MGYLVSVIIPVYNSEKYIEDTIKSILNQTYDDIEIITIDDGSSDESAKVIKELISIYKGKKTIKYYYQENSGVSIARNSGIEKATGKYIAFMDSDDLWKDTKIEAQMKMIEKTSMKACYCGFLDFFQEDNLTKKRKMKLLSGRILYDFLKDDVICWTGTWVMEKSLVDKNNIRFTENCNWGEDLEFFFKIAAITEVCCVGEYLALYRIRPNSLTTSSSFLKRSEDIHVLINLDKWMKQNADKLIYKNIDKISNLIYQFRIPFSLINYTYAYINTSSNEDIHKNFNSVYEKLYTNHMKNLSLINGLKSLKLYVKLYLMRFRLYKYRPRKNLE</sequence>
<dbReference type="SUPFAM" id="SSF53448">
    <property type="entry name" value="Nucleotide-diphospho-sugar transferases"/>
    <property type="match status" value="1"/>
</dbReference>
<dbReference type="Gene3D" id="3.90.550.10">
    <property type="entry name" value="Spore Coat Polysaccharide Biosynthesis Protein SpsA, Chain A"/>
    <property type="match status" value="1"/>
</dbReference>
<dbReference type="InterPro" id="IPR029044">
    <property type="entry name" value="Nucleotide-diphossugar_trans"/>
</dbReference>
<organism evidence="2 3">
    <name type="scientific">Clostridium pasteurianum BC1</name>
    <dbReference type="NCBI Taxonomy" id="86416"/>
    <lineage>
        <taxon>Bacteria</taxon>
        <taxon>Bacillati</taxon>
        <taxon>Bacillota</taxon>
        <taxon>Clostridia</taxon>
        <taxon>Eubacteriales</taxon>
        <taxon>Clostridiaceae</taxon>
        <taxon>Clostridium</taxon>
    </lineage>
</organism>
<dbReference type="PATRIC" id="fig|86416.3.peg.834"/>
<dbReference type="Proteomes" id="UP000013523">
    <property type="component" value="Chromosome"/>
</dbReference>
<dbReference type="GO" id="GO:0016758">
    <property type="term" value="F:hexosyltransferase activity"/>
    <property type="evidence" value="ECO:0007669"/>
    <property type="project" value="UniProtKB-ARBA"/>
</dbReference>
<evidence type="ECO:0000259" key="1">
    <source>
        <dbReference type="Pfam" id="PF00535"/>
    </source>
</evidence>
<reference evidence="2 3" key="1">
    <citation type="submission" date="2012-01" db="EMBL/GenBank/DDBJ databases">
        <title>Complete sequence of chromosome of Clostridium pasteurianum BC1.</title>
        <authorList>
            <consortium name="US DOE Joint Genome Institute"/>
            <person name="Lucas S."/>
            <person name="Han J."/>
            <person name="Lapidus A."/>
            <person name="Cheng J.-F."/>
            <person name="Goodwin L."/>
            <person name="Pitluck S."/>
            <person name="Peters L."/>
            <person name="Mikhailova N."/>
            <person name="Teshima H."/>
            <person name="Detter J.C."/>
            <person name="Han C."/>
            <person name="Tapia R."/>
            <person name="Land M."/>
            <person name="Hauser L."/>
            <person name="Kyrpides N."/>
            <person name="Ivanova N."/>
            <person name="Pagani I."/>
            <person name="Dunn J."/>
            <person name="Taghavi S."/>
            <person name="Francis A."/>
            <person name="van der Lelie D."/>
            <person name="Woyke T."/>
        </authorList>
    </citation>
    <scope>NUCLEOTIDE SEQUENCE [LARGE SCALE GENOMIC DNA]</scope>
    <source>
        <strain evidence="2 3">BC1</strain>
    </source>
</reference>
<dbReference type="CDD" id="cd00761">
    <property type="entry name" value="Glyco_tranf_GTA_type"/>
    <property type="match status" value="1"/>
</dbReference>
<dbReference type="STRING" id="86416.Clopa_0842"/>
<dbReference type="eggNOG" id="COG0463">
    <property type="taxonomic scope" value="Bacteria"/>
</dbReference>
<dbReference type="PANTHER" id="PTHR22916:SF3">
    <property type="entry name" value="UDP-GLCNAC:BETAGAL BETA-1,3-N-ACETYLGLUCOSAMINYLTRANSFERASE-LIKE PROTEIN 1"/>
    <property type="match status" value="1"/>
</dbReference>
<gene>
    <name evidence="2" type="ORF">Clopa_0842</name>
</gene>
<dbReference type="InterPro" id="IPR001173">
    <property type="entry name" value="Glyco_trans_2-like"/>
</dbReference>
<dbReference type="HOGENOM" id="CLU_025996_25_1_9"/>
<dbReference type="Pfam" id="PF00535">
    <property type="entry name" value="Glycos_transf_2"/>
    <property type="match status" value="1"/>
</dbReference>
<dbReference type="EMBL" id="CP003261">
    <property type="protein sequence ID" value="AGK95866.1"/>
    <property type="molecule type" value="Genomic_DNA"/>
</dbReference>
<dbReference type="OrthoDB" id="9807674at2"/>
<evidence type="ECO:0000313" key="2">
    <source>
        <dbReference type="EMBL" id="AGK95866.1"/>
    </source>
</evidence>
<name>R4K286_CLOPA</name>
<feature type="domain" description="Glycosyltransferase 2-like" evidence="1">
    <location>
        <begin position="6"/>
        <end position="165"/>
    </location>
</feature>
<keyword evidence="2" id="KW-0808">Transferase</keyword>
<dbReference type="AlphaFoldDB" id="R4K286"/>
<protein>
    <submittedName>
        <fullName evidence="2">Glycosyl transferase</fullName>
    </submittedName>
</protein>
<dbReference type="PANTHER" id="PTHR22916">
    <property type="entry name" value="GLYCOSYLTRANSFERASE"/>
    <property type="match status" value="1"/>
</dbReference>
<keyword evidence="3" id="KW-1185">Reference proteome</keyword>